<name>A0A7X9HHU5_UNCKA</name>
<protein>
    <recommendedName>
        <fullName evidence="6">Small ribosomal subunit protein uS7</fullName>
    </recommendedName>
</protein>
<dbReference type="InterPro" id="IPR005717">
    <property type="entry name" value="Ribosomal_uS7_bac/org-type"/>
</dbReference>
<dbReference type="GO" id="GO:0003735">
    <property type="term" value="F:structural constituent of ribosome"/>
    <property type="evidence" value="ECO:0007669"/>
    <property type="project" value="InterPro"/>
</dbReference>
<organism evidence="8 9">
    <name type="scientific">candidate division WWE3 bacterium</name>
    <dbReference type="NCBI Taxonomy" id="2053526"/>
    <lineage>
        <taxon>Bacteria</taxon>
        <taxon>Katanobacteria</taxon>
    </lineage>
</organism>
<dbReference type="Pfam" id="PF00177">
    <property type="entry name" value="Ribosomal_S7"/>
    <property type="match status" value="1"/>
</dbReference>
<evidence type="ECO:0000256" key="1">
    <source>
        <dbReference type="ARBA" id="ARBA00007151"/>
    </source>
</evidence>
<sequence>MRAGNLKKRIIQNDPIHKSKMVTRLVNTVMLHGKKTIAESTVYHAIDMLAEDKKEGLRMFEQALKNVMPQQEVRSRRVGGATYQVPMPLKHDRAEALAVRWIIKAARSRKGKPIQVKLYEELKNAYDGVGDAIRKRDETHKMAEANKAFSHFAKFN</sequence>
<comment type="caution">
    <text evidence="8">The sequence shown here is derived from an EMBL/GenBank/DDBJ whole genome shotgun (WGS) entry which is preliminary data.</text>
</comment>
<evidence type="ECO:0000256" key="2">
    <source>
        <dbReference type="ARBA" id="ARBA00022730"/>
    </source>
</evidence>
<dbReference type="EMBL" id="JAAZNL010000020">
    <property type="protein sequence ID" value="NMB69954.1"/>
    <property type="molecule type" value="Genomic_DNA"/>
</dbReference>
<proteinExistence type="inferred from homology"/>
<accession>A0A7X9HHU5</accession>
<dbReference type="NCBIfam" id="TIGR01029">
    <property type="entry name" value="rpsG_bact"/>
    <property type="match status" value="1"/>
</dbReference>
<evidence type="ECO:0000256" key="6">
    <source>
        <dbReference type="HAMAP-Rule" id="MF_00480"/>
    </source>
</evidence>
<dbReference type="HAMAP" id="MF_00480_B">
    <property type="entry name" value="Ribosomal_uS7_B"/>
    <property type="match status" value="1"/>
</dbReference>
<dbReference type="InterPro" id="IPR000235">
    <property type="entry name" value="Ribosomal_uS7"/>
</dbReference>
<keyword evidence="6" id="KW-0820">tRNA-binding</keyword>
<dbReference type="Gene3D" id="1.10.455.10">
    <property type="entry name" value="Ribosomal protein S7 domain"/>
    <property type="match status" value="1"/>
</dbReference>
<comment type="function">
    <text evidence="6">One of the primary rRNA binding proteins, it binds directly to 16S rRNA where it nucleates assembly of the head domain of the 30S subunit. Is located at the subunit interface close to the decoding center, probably blocks exit of the E-site tRNA.</text>
</comment>
<dbReference type="GO" id="GO:0019843">
    <property type="term" value="F:rRNA binding"/>
    <property type="evidence" value="ECO:0007669"/>
    <property type="project" value="UniProtKB-UniRule"/>
</dbReference>
<dbReference type="GO" id="GO:0006412">
    <property type="term" value="P:translation"/>
    <property type="evidence" value="ECO:0007669"/>
    <property type="project" value="UniProtKB-UniRule"/>
</dbReference>
<evidence type="ECO:0000256" key="3">
    <source>
        <dbReference type="ARBA" id="ARBA00022884"/>
    </source>
</evidence>
<dbReference type="GO" id="GO:0000049">
    <property type="term" value="F:tRNA binding"/>
    <property type="evidence" value="ECO:0007669"/>
    <property type="project" value="UniProtKB-UniRule"/>
</dbReference>
<dbReference type="AlphaFoldDB" id="A0A7X9HHU5"/>
<dbReference type="PIRSF" id="PIRSF002122">
    <property type="entry name" value="RPS7p_RPS7a_RPS5e_RPS7o"/>
    <property type="match status" value="1"/>
</dbReference>
<keyword evidence="2 6" id="KW-0699">rRNA-binding</keyword>
<evidence type="ECO:0000313" key="9">
    <source>
        <dbReference type="Proteomes" id="UP000526033"/>
    </source>
</evidence>
<evidence type="ECO:0000256" key="5">
    <source>
        <dbReference type="ARBA" id="ARBA00023274"/>
    </source>
</evidence>
<comment type="subunit">
    <text evidence="6">Part of the 30S ribosomal subunit. Contacts proteins S9 and S11.</text>
</comment>
<feature type="domain" description="Small ribosomal subunit protein uS7" evidence="7">
    <location>
        <begin position="2"/>
        <end position="147"/>
    </location>
</feature>
<dbReference type="SUPFAM" id="SSF47973">
    <property type="entry name" value="Ribosomal protein S7"/>
    <property type="match status" value="1"/>
</dbReference>
<dbReference type="CDD" id="cd14869">
    <property type="entry name" value="uS7_Bacteria"/>
    <property type="match status" value="1"/>
</dbReference>
<keyword evidence="5 6" id="KW-0687">Ribonucleoprotein</keyword>
<dbReference type="FunFam" id="1.10.455.10:FF:000001">
    <property type="entry name" value="30S ribosomal protein S7"/>
    <property type="match status" value="1"/>
</dbReference>
<dbReference type="InterPro" id="IPR036823">
    <property type="entry name" value="Ribosomal_uS7_dom_sf"/>
</dbReference>
<keyword evidence="3 6" id="KW-0694">RNA-binding</keyword>
<dbReference type="Proteomes" id="UP000526033">
    <property type="component" value="Unassembled WGS sequence"/>
</dbReference>
<dbReference type="GO" id="GO:0015935">
    <property type="term" value="C:small ribosomal subunit"/>
    <property type="evidence" value="ECO:0007669"/>
    <property type="project" value="InterPro"/>
</dbReference>
<dbReference type="PANTHER" id="PTHR11205">
    <property type="entry name" value="RIBOSOMAL PROTEIN S7"/>
    <property type="match status" value="1"/>
</dbReference>
<comment type="similarity">
    <text evidence="1 6">Belongs to the universal ribosomal protein uS7 family.</text>
</comment>
<gene>
    <name evidence="6 8" type="primary">rpsG</name>
    <name evidence="8" type="ORF">GYA27_02025</name>
</gene>
<evidence type="ECO:0000259" key="7">
    <source>
        <dbReference type="Pfam" id="PF00177"/>
    </source>
</evidence>
<evidence type="ECO:0000256" key="4">
    <source>
        <dbReference type="ARBA" id="ARBA00022980"/>
    </source>
</evidence>
<evidence type="ECO:0000313" key="8">
    <source>
        <dbReference type="EMBL" id="NMB69954.1"/>
    </source>
</evidence>
<reference evidence="8 9" key="1">
    <citation type="journal article" date="2020" name="Biotechnol. Biofuels">
        <title>New insights from the biogas microbiome by comprehensive genome-resolved metagenomics of nearly 1600 species originating from multiple anaerobic digesters.</title>
        <authorList>
            <person name="Campanaro S."/>
            <person name="Treu L."/>
            <person name="Rodriguez-R L.M."/>
            <person name="Kovalovszki A."/>
            <person name="Ziels R.M."/>
            <person name="Maus I."/>
            <person name="Zhu X."/>
            <person name="Kougias P.G."/>
            <person name="Basile A."/>
            <person name="Luo G."/>
            <person name="Schluter A."/>
            <person name="Konstantinidis K.T."/>
            <person name="Angelidaki I."/>
        </authorList>
    </citation>
    <scope>NUCLEOTIDE SEQUENCE [LARGE SCALE GENOMIC DNA]</scope>
    <source>
        <strain evidence="8">AS27yjCOA_165</strain>
    </source>
</reference>
<keyword evidence="4 6" id="KW-0689">Ribosomal protein</keyword>
<dbReference type="InterPro" id="IPR023798">
    <property type="entry name" value="Ribosomal_uS7_dom"/>
</dbReference>